<name>A0A1L9RNA7_ASPWE</name>
<evidence type="ECO:0000313" key="2">
    <source>
        <dbReference type="Proteomes" id="UP000184383"/>
    </source>
</evidence>
<proteinExistence type="predicted"/>
<dbReference type="OrthoDB" id="4446432at2759"/>
<sequence>MDPLLIASTAASLKTSCHEITSWTRAILNDKTPDTDQALSSVSTTLTQTSQLLDEISLTWRTHSAAFMGHQSASFGMWPSLKKTLDCTGTTIQGLRREIEPVLNSGKKKRFFKVHSKAWALGMRVRAILSYKGRLEGNCSVLRVGRTM</sequence>
<dbReference type="AlphaFoldDB" id="A0A1L9RNA7"/>
<reference evidence="2" key="1">
    <citation type="journal article" date="2017" name="Genome Biol.">
        <title>Comparative genomics reveals high biological diversity and specific adaptations in the industrially and medically important fungal genus Aspergillus.</title>
        <authorList>
            <person name="de Vries R.P."/>
            <person name="Riley R."/>
            <person name="Wiebenga A."/>
            <person name="Aguilar-Osorio G."/>
            <person name="Amillis S."/>
            <person name="Uchima C.A."/>
            <person name="Anderluh G."/>
            <person name="Asadollahi M."/>
            <person name="Askin M."/>
            <person name="Barry K."/>
            <person name="Battaglia E."/>
            <person name="Bayram O."/>
            <person name="Benocci T."/>
            <person name="Braus-Stromeyer S.A."/>
            <person name="Caldana C."/>
            <person name="Canovas D."/>
            <person name="Cerqueira G.C."/>
            <person name="Chen F."/>
            <person name="Chen W."/>
            <person name="Choi C."/>
            <person name="Clum A."/>
            <person name="Dos Santos R.A."/>
            <person name="Damasio A.R."/>
            <person name="Diallinas G."/>
            <person name="Emri T."/>
            <person name="Fekete E."/>
            <person name="Flipphi M."/>
            <person name="Freyberg S."/>
            <person name="Gallo A."/>
            <person name="Gournas C."/>
            <person name="Habgood R."/>
            <person name="Hainaut M."/>
            <person name="Harispe M.L."/>
            <person name="Henrissat B."/>
            <person name="Hilden K.S."/>
            <person name="Hope R."/>
            <person name="Hossain A."/>
            <person name="Karabika E."/>
            <person name="Karaffa L."/>
            <person name="Karanyi Z."/>
            <person name="Krasevec N."/>
            <person name="Kuo A."/>
            <person name="Kusch H."/>
            <person name="LaButti K."/>
            <person name="Lagendijk E.L."/>
            <person name="Lapidus A."/>
            <person name="Levasseur A."/>
            <person name="Lindquist E."/>
            <person name="Lipzen A."/>
            <person name="Logrieco A.F."/>
            <person name="MacCabe A."/>
            <person name="Maekelae M.R."/>
            <person name="Malavazi I."/>
            <person name="Melin P."/>
            <person name="Meyer V."/>
            <person name="Mielnichuk N."/>
            <person name="Miskei M."/>
            <person name="Molnar A.P."/>
            <person name="Mule G."/>
            <person name="Ngan C.Y."/>
            <person name="Orejas M."/>
            <person name="Orosz E."/>
            <person name="Ouedraogo J.P."/>
            <person name="Overkamp K.M."/>
            <person name="Park H.-S."/>
            <person name="Perrone G."/>
            <person name="Piumi F."/>
            <person name="Punt P.J."/>
            <person name="Ram A.F."/>
            <person name="Ramon A."/>
            <person name="Rauscher S."/>
            <person name="Record E."/>
            <person name="Riano-Pachon D.M."/>
            <person name="Robert V."/>
            <person name="Roehrig J."/>
            <person name="Ruller R."/>
            <person name="Salamov A."/>
            <person name="Salih N.S."/>
            <person name="Samson R.A."/>
            <person name="Sandor E."/>
            <person name="Sanguinetti M."/>
            <person name="Schuetze T."/>
            <person name="Sepcic K."/>
            <person name="Shelest E."/>
            <person name="Sherlock G."/>
            <person name="Sophianopoulou V."/>
            <person name="Squina F.M."/>
            <person name="Sun H."/>
            <person name="Susca A."/>
            <person name="Todd R.B."/>
            <person name="Tsang A."/>
            <person name="Unkles S.E."/>
            <person name="van de Wiele N."/>
            <person name="van Rossen-Uffink D."/>
            <person name="Oliveira J.V."/>
            <person name="Vesth T.C."/>
            <person name="Visser J."/>
            <person name="Yu J.-H."/>
            <person name="Zhou M."/>
            <person name="Andersen M.R."/>
            <person name="Archer D.B."/>
            <person name="Baker S.E."/>
            <person name="Benoit I."/>
            <person name="Brakhage A.A."/>
            <person name="Braus G.H."/>
            <person name="Fischer R."/>
            <person name="Frisvad J.C."/>
            <person name="Goldman G.H."/>
            <person name="Houbraken J."/>
            <person name="Oakley B."/>
            <person name="Pocsi I."/>
            <person name="Scazzocchio C."/>
            <person name="Seiboth B."/>
            <person name="vanKuyk P.A."/>
            <person name="Wortman J."/>
            <person name="Dyer P.S."/>
            <person name="Grigoriev I.V."/>
        </authorList>
    </citation>
    <scope>NUCLEOTIDE SEQUENCE [LARGE SCALE GENOMIC DNA]</scope>
    <source>
        <strain evidence="2">DTO 134E9</strain>
    </source>
</reference>
<gene>
    <name evidence="1" type="ORF">ASPWEDRAFT_37959</name>
</gene>
<dbReference type="GeneID" id="63750651"/>
<dbReference type="EMBL" id="KV878211">
    <property type="protein sequence ID" value="OJJ36392.1"/>
    <property type="molecule type" value="Genomic_DNA"/>
</dbReference>
<dbReference type="Proteomes" id="UP000184383">
    <property type="component" value="Unassembled WGS sequence"/>
</dbReference>
<evidence type="ECO:0008006" key="3">
    <source>
        <dbReference type="Google" id="ProtNLM"/>
    </source>
</evidence>
<dbReference type="VEuPathDB" id="FungiDB:ASPWEDRAFT_37959"/>
<evidence type="ECO:0000313" key="1">
    <source>
        <dbReference type="EMBL" id="OJJ36392.1"/>
    </source>
</evidence>
<organism evidence="1 2">
    <name type="scientific">Aspergillus wentii DTO 134E9</name>
    <dbReference type="NCBI Taxonomy" id="1073089"/>
    <lineage>
        <taxon>Eukaryota</taxon>
        <taxon>Fungi</taxon>
        <taxon>Dikarya</taxon>
        <taxon>Ascomycota</taxon>
        <taxon>Pezizomycotina</taxon>
        <taxon>Eurotiomycetes</taxon>
        <taxon>Eurotiomycetidae</taxon>
        <taxon>Eurotiales</taxon>
        <taxon>Aspergillaceae</taxon>
        <taxon>Aspergillus</taxon>
        <taxon>Aspergillus subgen. Cremei</taxon>
    </lineage>
</organism>
<protein>
    <recommendedName>
        <fullName evidence="3">Fungal N-terminal domain-containing protein</fullName>
    </recommendedName>
</protein>
<keyword evidence="2" id="KW-1185">Reference proteome</keyword>
<dbReference type="RefSeq" id="XP_040690068.1">
    <property type="nucleotide sequence ID" value="XM_040834803.1"/>
</dbReference>
<accession>A0A1L9RNA7</accession>